<feature type="compositionally biased region" description="Low complexity" evidence="2">
    <location>
        <begin position="144"/>
        <end position="154"/>
    </location>
</feature>
<evidence type="ECO:0000256" key="2">
    <source>
        <dbReference type="SAM" id="MobiDB-lite"/>
    </source>
</evidence>
<organism evidence="5 6">
    <name type="scientific">Xenopus laevis</name>
    <name type="common">African clawed frog</name>
    <dbReference type="NCBI Taxonomy" id="8355"/>
    <lineage>
        <taxon>Eukaryota</taxon>
        <taxon>Metazoa</taxon>
        <taxon>Chordata</taxon>
        <taxon>Craniata</taxon>
        <taxon>Vertebrata</taxon>
        <taxon>Euteleostomi</taxon>
        <taxon>Amphibia</taxon>
        <taxon>Batrachia</taxon>
        <taxon>Anura</taxon>
        <taxon>Pipoidea</taxon>
        <taxon>Pipidae</taxon>
        <taxon>Xenopodinae</taxon>
        <taxon>Xenopus</taxon>
        <taxon>Xenopus</taxon>
    </lineage>
</organism>
<dbReference type="GO" id="GO:0005634">
    <property type="term" value="C:nucleus"/>
    <property type="evidence" value="ECO:0007669"/>
    <property type="project" value="TreeGrafter"/>
</dbReference>
<evidence type="ECO:0000259" key="4">
    <source>
        <dbReference type="PROSITE" id="PS51029"/>
    </source>
</evidence>
<reference evidence="6" key="1">
    <citation type="submission" date="2025-08" db="UniProtKB">
        <authorList>
            <consortium name="RefSeq"/>
        </authorList>
    </citation>
    <scope>IDENTIFICATION</scope>
    <source>
        <strain evidence="6">J_2021</strain>
        <tissue evidence="6">Erythrocytes</tissue>
    </source>
</reference>
<evidence type="ECO:0000256" key="1">
    <source>
        <dbReference type="SAM" id="Coils"/>
    </source>
</evidence>
<dbReference type="InterPro" id="IPR039353">
    <property type="entry name" value="TF_Adf1"/>
</dbReference>
<dbReference type="InterPro" id="IPR006578">
    <property type="entry name" value="MADF-dom"/>
</dbReference>
<dbReference type="KEGG" id="xla:108705349"/>
<feature type="domain" description="MADF" evidence="4">
    <location>
        <begin position="38"/>
        <end position="140"/>
    </location>
</feature>
<protein>
    <submittedName>
        <fullName evidence="6">Uncharacterized protein LOC108705349</fullName>
    </submittedName>
</protein>
<dbReference type="PANTHER" id="PTHR12243">
    <property type="entry name" value="MADF DOMAIN TRANSCRIPTION FACTOR"/>
    <property type="match status" value="1"/>
</dbReference>
<dbReference type="SMART" id="SM00595">
    <property type="entry name" value="MADF"/>
    <property type="match status" value="1"/>
</dbReference>
<evidence type="ECO:0000313" key="5">
    <source>
        <dbReference type="Proteomes" id="UP000186698"/>
    </source>
</evidence>
<dbReference type="PROSITE" id="PS51029">
    <property type="entry name" value="MADF"/>
    <property type="match status" value="1"/>
</dbReference>
<dbReference type="Proteomes" id="UP000186698">
    <property type="component" value="Chromosome 3L"/>
</dbReference>
<dbReference type="PANTHER" id="PTHR12243:SF69">
    <property type="entry name" value="SI:CH73-59F11.3"/>
    <property type="match status" value="1"/>
</dbReference>
<keyword evidence="3" id="KW-0732">Signal</keyword>
<accession>A0A8J1MMF7</accession>
<sequence length="497" mass="57004">MLCHLCSFILTVHLYCLFDQVIFCKVYFGLCAKMGLEELIHAVEKHPEVYDSSLSSYHDRYKRKLAWLDICKDVFMDWESLTETQQKLKEKEIQTRWRSIRDRFRKDFQASNSTKSGSSPQSLKTHPYFKELMFLQKTVEVRETSTNLEENSSEMCAVGGLDEEEETEYSLPSPLDIERSEPENSAKKANPPKKILSSKNAGCRKKSKSDSADESFQDVLSILNNLQNELHEHQKAKAIQCDDDEATCFAKSLIVHIRQVPENKLLQMKVAVLNCIDTFIKSSVNPEYRPKEYSTLPPVAGPQIYSNTYDYSVPYQMCTEQPSFSKFHSVKMPNYTKNTLQTNIQSSTYPTYHPQVNFLQNSNPHPYTQQLTNRQYQAQTSHHSFENNTQPPLLKHNIPMHVIPLQSQVDKLQTNPPNLSVQHQATSFTKQPHSGHINANPLNENQTTESFLNVNTNTANLIRPPSAENVSQETDYNANSVCKKYSFLRDLGVDVVE</sequence>
<evidence type="ECO:0000313" key="6">
    <source>
        <dbReference type="RefSeq" id="XP_041442235.1"/>
    </source>
</evidence>
<feature type="signal peptide" evidence="3">
    <location>
        <begin position="1"/>
        <end position="24"/>
    </location>
</feature>
<feature type="region of interest" description="Disordered" evidence="2">
    <location>
        <begin position="143"/>
        <end position="210"/>
    </location>
</feature>
<feature type="chain" id="PRO_5035158922" evidence="3">
    <location>
        <begin position="25"/>
        <end position="497"/>
    </location>
</feature>
<dbReference type="GO" id="GO:0005667">
    <property type="term" value="C:transcription regulator complex"/>
    <property type="evidence" value="ECO:0007669"/>
    <property type="project" value="TreeGrafter"/>
</dbReference>
<name>A0A8J1MMF7_XENLA</name>
<keyword evidence="1" id="KW-0175">Coiled coil</keyword>
<dbReference type="GO" id="GO:0006357">
    <property type="term" value="P:regulation of transcription by RNA polymerase II"/>
    <property type="evidence" value="ECO:0007669"/>
    <property type="project" value="TreeGrafter"/>
</dbReference>
<proteinExistence type="predicted"/>
<dbReference type="OrthoDB" id="9909701at2759"/>
<evidence type="ECO:0000256" key="3">
    <source>
        <dbReference type="SAM" id="SignalP"/>
    </source>
</evidence>
<feature type="compositionally biased region" description="Basic and acidic residues" evidence="2">
    <location>
        <begin position="176"/>
        <end position="186"/>
    </location>
</feature>
<keyword evidence="5" id="KW-1185">Reference proteome</keyword>
<dbReference type="Pfam" id="PF10545">
    <property type="entry name" value="MADF_DNA_bdg"/>
    <property type="match status" value="1"/>
</dbReference>
<dbReference type="AlphaFoldDB" id="A0A8J1MMF7"/>
<gene>
    <name evidence="6" type="primary">LOC108705349</name>
</gene>
<dbReference type="RefSeq" id="XP_041442235.1">
    <property type="nucleotide sequence ID" value="XM_041586301.1"/>
</dbReference>
<dbReference type="GeneID" id="108705349"/>
<feature type="coiled-coil region" evidence="1">
    <location>
        <begin position="216"/>
        <end position="243"/>
    </location>
</feature>